<protein>
    <recommendedName>
        <fullName evidence="4">Prepilin-type N-terminal cleavage/methylation domain-containing protein</fullName>
    </recommendedName>
</protein>
<reference evidence="2 3" key="1">
    <citation type="journal article" date="2019" name="mSystems">
        <title>Life at home and on the roam: Genomic adaptions reflect the dual lifestyle of an intracellular, facultative symbiont.</title>
        <authorList>
            <person name="Burgsdorf I."/>
        </authorList>
    </citation>
    <scope>NUCLEOTIDE SEQUENCE [LARGE SCALE GENOMIC DNA]</scope>
    <source>
        <strain evidence="2">277cV</strain>
    </source>
</reference>
<keyword evidence="1" id="KW-1133">Transmembrane helix</keyword>
<dbReference type="AlphaFoldDB" id="A0A524RMJ0"/>
<keyword evidence="1" id="KW-0472">Membrane</keyword>
<dbReference type="EMBL" id="SRMO01000071">
    <property type="protein sequence ID" value="TGG91828.1"/>
    <property type="molecule type" value="Genomic_DNA"/>
</dbReference>
<evidence type="ECO:0000313" key="2">
    <source>
        <dbReference type="EMBL" id="TGG91828.1"/>
    </source>
</evidence>
<comment type="caution">
    <text evidence="2">The sequence shown here is derived from an EMBL/GenBank/DDBJ whole genome shotgun (WGS) entry which is preliminary data.</text>
</comment>
<evidence type="ECO:0000313" key="3">
    <source>
        <dbReference type="Proteomes" id="UP000317990"/>
    </source>
</evidence>
<evidence type="ECO:0008006" key="4">
    <source>
        <dbReference type="Google" id="ProtNLM"/>
    </source>
</evidence>
<feature type="transmembrane region" description="Helical" evidence="1">
    <location>
        <begin position="21"/>
        <end position="47"/>
    </location>
</feature>
<sequence length="224" mass="23389">MQRSSRPRPGSPGGGRVGEPLGYTLVELLISLGLAALVLSLAVQLVLGDQRQTARLTRRLRHGQVLGRAVALIEGDLAAGQAIALNPDQASHSCGLAGRTPILAIERPEGVTTYSVGRAPSSIWRAPVLMRCGRSFRKDGVLNPAGAARNRLVIDGLDPSPAPWNGCALPGFQLLGSSAEQPLSACLESESGLVHFRLVLAGPEGSTASGRLERQGSAVVWLSP</sequence>
<gene>
    <name evidence="2" type="ORF">ERJ67_07425</name>
</gene>
<evidence type="ECO:0000256" key="1">
    <source>
        <dbReference type="SAM" id="Phobius"/>
    </source>
</evidence>
<keyword evidence="1" id="KW-0812">Transmembrane</keyword>
<proteinExistence type="predicted"/>
<organism evidence="2 3">
    <name type="scientific">Aphanocapsa feldmannii 277cV</name>
    <dbReference type="NCBI Taxonomy" id="2507553"/>
    <lineage>
        <taxon>Bacteria</taxon>
        <taxon>Bacillati</taxon>
        <taxon>Cyanobacteriota</taxon>
        <taxon>Cyanophyceae</taxon>
        <taxon>Oscillatoriophycideae</taxon>
        <taxon>Chroococcales</taxon>
        <taxon>Microcystaceae</taxon>
        <taxon>Aphanocapsa</taxon>
    </lineage>
</organism>
<accession>A0A524RMJ0</accession>
<name>A0A524RMJ0_9CHRO</name>
<dbReference type="Proteomes" id="UP000317990">
    <property type="component" value="Unassembled WGS sequence"/>
</dbReference>